<evidence type="ECO:0000256" key="1">
    <source>
        <dbReference type="SAM" id="SignalP"/>
    </source>
</evidence>
<feature type="chain" id="PRO_5041225088" description="Spore coat protein U domain-containing protein" evidence="1">
    <location>
        <begin position="24"/>
        <end position="186"/>
    </location>
</feature>
<reference evidence="2" key="1">
    <citation type="submission" date="2017-05" db="EMBL/GenBank/DDBJ databases">
        <authorList>
            <person name="Varghese N."/>
            <person name="Submissions S."/>
        </authorList>
    </citation>
    <scope>NUCLEOTIDE SEQUENCE</scope>
    <source>
        <strain evidence="2">DSM 18763</strain>
    </source>
</reference>
<dbReference type="AlphaFoldDB" id="A0AA45WPC3"/>
<protein>
    <recommendedName>
        <fullName evidence="4">Spore coat protein U domain-containing protein</fullName>
    </recommendedName>
</protein>
<dbReference type="Proteomes" id="UP001157947">
    <property type="component" value="Unassembled WGS sequence"/>
</dbReference>
<evidence type="ECO:0000313" key="2">
    <source>
        <dbReference type="EMBL" id="SMP21107.1"/>
    </source>
</evidence>
<gene>
    <name evidence="2" type="ORF">SAMN06264868_1229</name>
</gene>
<keyword evidence="3" id="KW-1185">Reference proteome</keyword>
<sequence>MRKAKAKVLGLLALATLSGTAIAGQTSVDVPVSIDYSGGCVLNLPSSVDLGTFSTIDVKNNKVVALNPFSFTIKCTQGVNYTINGSDTSSNVQITNTSDANSVIRLSLAKTPDYSQWLAKGGYCWACSGTWDAISGTGDGSEHTITLYPVLGAGTPGSASSSAIISPSQQPVAGTYTGTLTLKVSW</sequence>
<accession>A0AA45WPC3</accession>
<organism evidence="2 3">
    <name type="scientific">Venenivibrio stagnispumantis</name>
    <dbReference type="NCBI Taxonomy" id="407998"/>
    <lineage>
        <taxon>Bacteria</taxon>
        <taxon>Pseudomonadati</taxon>
        <taxon>Aquificota</taxon>
        <taxon>Aquificia</taxon>
        <taxon>Aquificales</taxon>
        <taxon>Hydrogenothermaceae</taxon>
        <taxon>Venenivibrio</taxon>
    </lineage>
</organism>
<dbReference type="EMBL" id="FXTX01000022">
    <property type="protein sequence ID" value="SMP21107.1"/>
    <property type="molecule type" value="Genomic_DNA"/>
</dbReference>
<dbReference type="RefSeq" id="WP_265135008.1">
    <property type="nucleotide sequence ID" value="NZ_FXTX01000022.1"/>
</dbReference>
<evidence type="ECO:0000313" key="3">
    <source>
        <dbReference type="Proteomes" id="UP001157947"/>
    </source>
</evidence>
<proteinExistence type="predicted"/>
<feature type="signal peptide" evidence="1">
    <location>
        <begin position="1"/>
        <end position="23"/>
    </location>
</feature>
<evidence type="ECO:0008006" key="4">
    <source>
        <dbReference type="Google" id="ProtNLM"/>
    </source>
</evidence>
<name>A0AA45WPC3_9AQUI</name>
<comment type="caution">
    <text evidence="2">The sequence shown here is derived from an EMBL/GenBank/DDBJ whole genome shotgun (WGS) entry which is preliminary data.</text>
</comment>
<keyword evidence="1" id="KW-0732">Signal</keyword>